<dbReference type="SUPFAM" id="SSF50475">
    <property type="entry name" value="FMN-binding split barrel"/>
    <property type="match status" value="1"/>
</dbReference>
<dbReference type="InterPro" id="IPR012349">
    <property type="entry name" value="Split_barrel_FMN-bd"/>
</dbReference>
<dbReference type="PANTHER" id="PTHR34818">
    <property type="entry name" value="PROTEIN BLI-3"/>
    <property type="match status" value="1"/>
</dbReference>
<dbReference type="Proteomes" id="UP000011717">
    <property type="component" value="Unassembled WGS sequence"/>
</dbReference>
<evidence type="ECO:0000313" key="3">
    <source>
        <dbReference type="Proteomes" id="UP000011717"/>
    </source>
</evidence>
<name>M2S9C1_9SPHN</name>
<proteinExistence type="predicted"/>
<dbReference type="PATRIC" id="fig|1234595.3.peg.2637"/>
<dbReference type="OrthoDB" id="1432662at2"/>
<dbReference type="AlphaFoldDB" id="M2S9C1"/>
<comment type="caution">
    <text evidence="2">The sequence shown here is derived from an EMBL/GenBank/DDBJ whole genome shotgun (WGS) entry which is preliminary data.</text>
</comment>
<evidence type="ECO:0000259" key="1">
    <source>
        <dbReference type="Pfam" id="PF16242"/>
    </source>
</evidence>
<organism evidence="2 3">
    <name type="scientific">Pacificimonas flava</name>
    <dbReference type="NCBI Taxonomy" id="1234595"/>
    <lineage>
        <taxon>Bacteria</taxon>
        <taxon>Pseudomonadati</taxon>
        <taxon>Pseudomonadota</taxon>
        <taxon>Alphaproteobacteria</taxon>
        <taxon>Sphingomonadales</taxon>
        <taxon>Sphingosinicellaceae</taxon>
        <taxon>Pacificimonas</taxon>
    </lineage>
</organism>
<dbReference type="EMBL" id="AMRV01000011">
    <property type="protein sequence ID" value="EMD81980.1"/>
    <property type="molecule type" value="Genomic_DNA"/>
</dbReference>
<dbReference type="InterPro" id="IPR038725">
    <property type="entry name" value="YdaG_split_barrel_FMN-bd"/>
</dbReference>
<keyword evidence="3" id="KW-1185">Reference proteome</keyword>
<evidence type="ECO:0000313" key="2">
    <source>
        <dbReference type="EMBL" id="EMD81980.1"/>
    </source>
</evidence>
<dbReference type="PANTHER" id="PTHR34818:SF1">
    <property type="entry name" value="PROTEIN BLI-3"/>
    <property type="match status" value="1"/>
</dbReference>
<protein>
    <submittedName>
        <fullName evidence="2">General stress protein</fullName>
    </submittedName>
</protein>
<dbReference type="Gene3D" id="2.30.110.10">
    <property type="entry name" value="Electron Transport, Fmn-binding Protein, Chain A"/>
    <property type="match status" value="1"/>
</dbReference>
<reference evidence="2 3" key="1">
    <citation type="journal article" date="2013" name="Genome Announc.">
        <title>Draft Genome Sequence of Strain JLT2015T, Belonging to the Family Sphingomonadaceae of the Alphaproteobacteria.</title>
        <authorList>
            <person name="Tang K."/>
            <person name="Liu K."/>
            <person name="Li S."/>
            <person name="Jiao N."/>
        </authorList>
    </citation>
    <scope>NUCLEOTIDE SEQUENCE [LARGE SCALE GENOMIC DNA]</scope>
    <source>
        <strain evidence="2 3">JLT2015</strain>
    </source>
</reference>
<feature type="domain" description="General stress protein FMN-binding split barrel" evidence="1">
    <location>
        <begin position="10"/>
        <end position="140"/>
    </location>
</feature>
<dbReference type="Pfam" id="PF16242">
    <property type="entry name" value="Pyrid_ox_like"/>
    <property type="match status" value="1"/>
</dbReference>
<dbReference type="RefSeq" id="WP_008603600.1">
    <property type="nucleotide sequence ID" value="NZ_AMRV01000011.1"/>
</dbReference>
<dbReference type="InterPro" id="IPR052917">
    <property type="entry name" value="Stress-Dev_Protein"/>
</dbReference>
<accession>M2S9C1</accession>
<gene>
    <name evidence="2" type="ORF">C725_2636</name>
</gene>
<sequence length="167" mass="18897">MANADEKFQKKFWNALDKSPFVMLALSGNDRGHSQPMTAQFDDDFCDQLYFFTSSDNGYVKGLQAGQSDAVVSFSSKGHDLFASLHGRLSIDNDEKKIDKFWSKTTAAWFDQGREDPKITLLRLDLGRAEIWEADNGSFLEEMFTAVVKDNAWHAAKEHQTETRFAG</sequence>